<keyword evidence="3" id="KW-1185">Reference proteome</keyword>
<dbReference type="Proteomes" id="UP000245783">
    <property type="component" value="Unassembled WGS sequence"/>
</dbReference>
<proteinExistence type="predicted"/>
<feature type="compositionally biased region" description="Low complexity" evidence="1">
    <location>
        <begin position="724"/>
        <end position="737"/>
    </location>
</feature>
<feature type="compositionally biased region" description="Low complexity" evidence="1">
    <location>
        <begin position="547"/>
        <end position="565"/>
    </location>
</feature>
<feature type="compositionally biased region" description="Polar residues" evidence="1">
    <location>
        <begin position="989"/>
        <end position="1001"/>
    </location>
</feature>
<feature type="compositionally biased region" description="Polar residues" evidence="1">
    <location>
        <begin position="109"/>
        <end position="122"/>
    </location>
</feature>
<gene>
    <name evidence="2" type="ORF">IE81DRAFT_366612</name>
</gene>
<dbReference type="OrthoDB" id="10414958at2759"/>
<dbReference type="InParanoid" id="A0A316VYI1"/>
<feature type="region of interest" description="Disordered" evidence="1">
    <location>
        <begin position="910"/>
        <end position="933"/>
    </location>
</feature>
<feature type="region of interest" description="Disordered" evidence="1">
    <location>
        <begin position="284"/>
        <end position="334"/>
    </location>
</feature>
<feature type="compositionally biased region" description="Polar residues" evidence="1">
    <location>
        <begin position="39"/>
        <end position="48"/>
    </location>
</feature>
<feature type="compositionally biased region" description="Basic and acidic residues" evidence="1">
    <location>
        <begin position="679"/>
        <end position="692"/>
    </location>
</feature>
<dbReference type="AlphaFoldDB" id="A0A316VYI1"/>
<feature type="region of interest" description="Disordered" evidence="1">
    <location>
        <begin position="1"/>
        <end position="272"/>
    </location>
</feature>
<protein>
    <submittedName>
        <fullName evidence="2">Uncharacterized protein</fullName>
    </submittedName>
</protein>
<dbReference type="GeneID" id="37038892"/>
<feature type="region of interest" description="Disordered" evidence="1">
    <location>
        <begin position="770"/>
        <end position="793"/>
    </location>
</feature>
<feature type="region of interest" description="Disordered" evidence="1">
    <location>
        <begin position="360"/>
        <end position="393"/>
    </location>
</feature>
<feature type="compositionally biased region" description="Low complexity" evidence="1">
    <location>
        <begin position="225"/>
        <end position="248"/>
    </location>
</feature>
<feature type="region of interest" description="Disordered" evidence="1">
    <location>
        <begin position="633"/>
        <end position="737"/>
    </location>
</feature>
<evidence type="ECO:0000256" key="1">
    <source>
        <dbReference type="SAM" id="MobiDB-lite"/>
    </source>
</evidence>
<name>A0A316VYI1_9BASI</name>
<sequence>MSVVAGGPRPLMLPQSTPSSPFERRRLSIEVRADAPRSAGSTRDQPSSAPGRRLSYVRSPSAAGTSSANRNVDSQDGDTTPRGRPGGVTPVAFPGATRGEVAGIKSQRRSSSVGIASSTPSWTAREAPDPLQFARRHSQARPVSIRAGPLTPAGQDRRSSTSALGAAWSSQAPTPKRNTFALPPMNDKSGRKGLQRSQSMHKAAGSIDSTIDRRTSGSVDYGDLSPSSSASDRPSSTSSFSHHSPESPYDALLRQAHQIASSSQAKRPPLAPFTARTWAREYDEADGDGGIFGSDHTRGLVSTPLRSRPASRQMPRTPSSAYPASPADIRPERYQPMTLDRARTLARRASAGTLSGAAARQAALDAVGPRPPVHGMRRSSSSARPSAQSGAQPLSMESIAAMRTGAPLSAQSLSFSDAFGRSVVGQDGRRSYIATHSALPSPSASLHPKSLAKVESDIGSPAFAILQSEAEAALRLDAARRMARSLRSKRHSDGGLFASSAAVAALRDDDAEGDGKESSALLRALAAAPTPPPRPNSQASRHRRPPRLSTRPSSRSVTPTPTDTSHLLHDASFVRNLGPSRDGSTEGSLTPTPQAKTETIDAKAFNFARPFKESIGQSAPERDMATDAVPDIEIVPPLEPSSPKRRTVPTEESSTLLSSVAPAPHSAGGAAEYPNSQRHGGESTERRSERNARHPTPPATGTDRARKRTLSAMAPKSSAHHLSSSDYASTAMTSSSSNHSALGLTAVLAPESHEIDTRASTGRLRRLFRRMTGRPSDPGASPGSRRATLAPSTQTSVAMTAMTTSASQQSLSNGSESKLWKGCTGPGSVELEPHVLSAPPTVSTFEPWSLEAQPKANAPRRRPAHNVAASWKAEMARGSDNGRQSRNFSGHGPNAFPTLQSWQQRADGQYGGAADWSEFGAPQPEARSRRNSFGSLRSIGRRLSFRRIRAVSLAPEHAANDLPNISSRSHDSIAGDKIKMKSSTHKRASLQSLSSYLRASK</sequence>
<dbReference type="RefSeq" id="XP_025369662.1">
    <property type="nucleotide sequence ID" value="XM_025517022.1"/>
</dbReference>
<reference evidence="2 3" key="1">
    <citation type="journal article" date="2018" name="Mol. Biol. Evol.">
        <title>Broad Genomic Sampling Reveals a Smut Pathogenic Ancestry of the Fungal Clade Ustilaginomycotina.</title>
        <authorList>
            <person name="Kijpornyongpan T."/>
            <person name="Mondo S.J."/>
            <person name="Barry K."/>
            <person name="Sandor L."/>
            <person name="Lee J."/>
            <person name="Lipzen A."/>
            <person name="Pangilinan J."/>
            <person name="LaButti K."/>
            <person name="Hainaut M."/>
            <person name="Henrissat B."/>
            <person name="Grigoriev I.V."/>
            <person name="Spatafora J.W."/>
            <person name="Aime M.C."/>
        </authorList>
    </citation>
    <scope>NUCLEOTIDE SEQUENCE [LARGE SCALE GENOMIC DNA]</scope>
    <source>
        <strain evidence="2 3">MCA 4658</strain>
    </source>
</reference>
<feature type="compositionally biased region" description="Basic and acidic residues" evidence="1">
    <location>
        <begin position="22"/>
        <end position="35"/>
    </location>
</feature>
<organism evidence="2 3">
    <name type="scientific">Ceraceosorus guamensis</name>
    <dbReference type="NCBI Taxonomy" id="1522189"/>
    <lineage>
        <taxon>Eukaryota</taxon>
        <taxon>Fungi</taxon>
        <taxon>Dikarya</taxon>
        <taxon>Basidiomycota</taxon>
        <taxon>Ustilaginomycotina</taxon>
        <taxon>Exobasidiomycetes</taxon>
        <taxon>Ceraceosorales</taxon>
        <taxon>Ceraceosoraceae</taxon>
        <taxon>Ceraceosorus</taxon>
    </lineage>
</organism>
<feature type="compositionally biased region" description="Polar residues" evidence="1">
    <location>
        <begin position="62"/>
        <end position="78"/>
    </location>
</feature>
<dbReference type="EMBL" id="KZ819379">
    <property type="protein sequence ID" value="PWN42502.1"/>
    <property type="molecule type" value="Genomic_DNA"/>
</dbReference>
<feature type="compositionally biased region" description="Polar residues" evidence="1">
    <location>
        <begin position="160"/>
        <end position="177"/>
    </location>
</feature>
<feature type="compositionally biased region" description="Basic and acidic residues" evidence="1">
    <location>
        <begin position="968"/>
        <end position="979"/>
    </location>
</feature>
<accession>A0A316VYI1</accession>
<feature type="region of interest" description="Disordered" evidence="1">
    <location>
        <begin position="875"/>
        <end position="898"/>
    </location>
</feature>
<feature type="region of interest" description="Disordered" evidence="1">
    <location>
        <begin position="526"/>
        <end position="600"/>
    </location>
</feature>
<feature type="compositionally biased region" description="Low complexity" evidence="1">
    <location>
        <begin position="378"/>
        <end position="393"/>
    </location>
</feature>
<feature type="compositionally biased region" description="Polar residues" evidence="1">
    <location>
        <begin position="585"/>
        <end position="597"/>
    </location>
</feature>
<evidence type="ECO:0000313" key="2">
    <source>
        <dbReference type="EMBL" id="PWN42502.1"/>
    </source>
</evidence>
<feature type="region of interest" description="Disordered" evidence="1">
    <location>
        <begin position="957"/>
        <end position="1001"/>
    </location>
</feature>
<evidence type="ECO:0000313" key="3">
    <source>
        <dbReference type="Proteomes" id="UP000245783"/>
    </source>
</evidence>